<dbReference type="EMBL" id="CM007389">
    <property type="protein sequence ID" value="ONK58036.1"/>
    <property type="molecule type" value="Genomic_DNA"/>
</dbReference>
<dbReference type="InterPro" id="IPR013525">
    <property type="entry name" value="ABC2_TM"/>
</dbReference>
<dbReference type="PANTHER" id="PTHR48041">
    <property type="entry name" value="ABC TRANSPORTER G FAMILY MEMBER 28"/>
    <property type="match status" value="1"/>
</dbReference>
<dbReference type="Gramene" id="ONK58036">
    <property type="protein sequence ID" value="ONK58036"/>
    <property type="gene ID" value="A4U43_C09F7280"/>
</dbReference>
<keyword evidence="5 6" id="KW-0472">Membrane</keyword>
<feature type="transmembrane region" description="Helical" evidence="6">
    <location>
        <begin position="150"/>
        <end position="171"/>
    </location>
</feature>
<comment type="subcellular location">
    <subcellularLocation>
        <location evidence="1">Membrane</location>
        <topology evidence="1">Multi-pass membrane protein</topology>
    </subcellularLocation>
</comment>
<keyword evidence="2" id="KW-0813">Transport</keyword>
<reference evidence="9" key="1">
    <citation type="journal article" date="2017" name="Nat. Commun.">
        <title>The asparagus genome sheds light on the origin and evolution of a young Y chromosome.</title>
        <authorList>
            <person name="Harkess A."/>
            <person name="Zhou J."/>
            <person name="Xu C."/>
            <person name="Bowers J.E."/>
            <person name="Van der Hulst R."/>
            <person name="Ayyampalayam S."/>
            <person name="Mercati F."/>
            <person name="Riccardi P."/>
            <person name="McKain M.R."/>
            <person name="Kakrana A."/>
            <person name="Tang H."/>
            <person name="Ray J."/>
            <person name="Groenendijk J."/>
            <person name="Arikit S."/>
            <person name="Mathioni S.M."/>
            <person name="Nakano M."/>
            <person name="Shan H."/>
            <person name="Telgmann-Rauber A."/>
            <person name="Kanno A."/>
            <person name="Yue Z."/>
            <person name="Chen H."/>
            <person name="Li W."/>
            <person name="Chen Y."/>
            <person name="Xu X."/>
            <person name="Zhang Y."/>
            <person name="Luo S."/>
            <person name="Chen H."/>
            <person name="Gao J."/>
            <person name="Mao Z."/>
            <person name="Pires J.C."/>
            <person name="Luo M."/>
            <person name="Kudrna D."/>
            <person name="Wing R.A."/>
            <person name="Meyers B.C."/>
            <person name="Yi K."/>
            <person name="Kong H."/>
            <person name="Lavrijsen P."/>
            <person name="Sunseri F."/>
            <person name="Falavigna A."/>
            <person name="Ye Y."/>
            <person name="Leebens-Mack J.H."/>
            <person name="Chen G."/>
        </authorList>
    </citation>
    <scope>NUCLEOTIDE SEQUENCE [LARGE SCALE GENOMIC DNA]</scope>
    <source>
        <strain evidence="9">cv. DH0086</strain>
    </source>
</reference>
<evidence type="ECO:0000259" key="7">
    <source>
        <dbReference type="Pfam" id="PF01061"/>
    </source>
</evidence>
<organism evidence="8 9">
    <name type="scientific">Asparagus officinalis</name>
    <name type="common">Garden asparagus</name>
    <dbReference type="NCBI Taxonomy" id="4686"/>
    <lineage>
        <taxon>Eukaryota</taxon>
        <taxon>Viridiplantae</taxon>
        <taxon>Streptophyta</taxon>
        <taxon>Embryophyta</taxon>
        <taxon>Tracheophyta</taxon>
        <taxon>Spermatophyta</taxon>
        <taxon>Magnoliopsida</taxon>
        <taxon>Liliopsida</taxon>
        <taxon>Asparagales</taxon>
        <taxon>Asparagaceae</taxon>
        <taxon>Asparagoideae</taxon>
        <taxon>Asparagus</taxon>
    </lineage>
</organism>
<evidence type="ECO:0000256" key="1">
    <source>
        <dbReference type="ARBA" id="ARBA00004141"/>
    </source>
</evidence>
<evidence type="ECO:0000313" key="8">
    <source>
        <dbReference type="EMBL" id="ONK58036.1"/>
    </source>
</evidence>
<evidence type="ECO:0000256" key="6">
    <source>
        <dbReference type="SAM" id="Phobius"/>
    </source>
</evidence>
<evidence type="ECO:0000256" key="2">
    <source>
        <dbReference type="ARBA" id="ARBA00022448"/>
    </source>
</evidence>
<dbReference type="Pfam" id="PF01061">
    <property type="entry name" value="ABC2_membrane"/>
    <property type="match status" value="1"/>
</dbReference>
<feature type="transmembrane region" description="Helical" evidence="6">
    <location>
        <begin position="333"/>
        <end position="351"/>
    </location>
</feature>
<gene>
    <name evidence="8" type="ORF">A4U43_C09F7280</name>
</gene>
<proteinExistence type="predicted"/>
<keyword evidence="3 6" id="KW-0812">Transmembrane</keyword>
<name>A0A5P1EAR9_ASPOF</name>
<protein>
    <recommendedName>
        <fullName evidence="7">ABC-2 type transporter transmembrane domain-containing protein</fullName>
    </recommendedName>
</protein>
<evidence type="ECO:0000313" key="9">
    <source>
        <dbReference type="Proteomes" id="UP000243459"/>
    </source>
</evidence>
<dbReference type="Proteomes" id="UP000243459">
    <property type="component" value="Chromosome 9"/>
</dbReference>
<keyword evidence="4 6" id="KW-1133">Transmembrane helix</keyword>
<evidence type="ECO:0000256" key="4">
    <source>
        <dbReference type="ARBA" id="ARBA00022989"/>
    </source>
</evidence>
<keyword evidence="9" id="KW-1185">Reference proteome</keyword>
<evidence type="ECO:0000256" key="3">
    <source>
        <dbReference type="ARBA" id="ARBA00022692"/>
    </source>
</evidence>
<feature type="transmembrane region" description="Helical" evidence="6">
    <location>
        <begin position="120"/>
        <end position="138"/>
    </location>
</feature>
<dbReference type="InterPro" id="IPR050352">
    <property type="entry name" value="ABCG_transporters"/>
</dbReference>
<dbReference type="OMA" id="SPLHLGW"/>
<evidence type="ECO:0000256" key="5">
    <source>
        <dbReference type="ARBA" id="ARBA00023136"/>
    </source>
</evidence>
<dbReference type="GO" id="GO:0140359">
    <property type="term" value="F:ABC-type transporter activity"/>
    <property type="evidence" value="ECO:0007669"/>
    <property type="project" value="InterPro"/>
</dbReference>
<sequence length="356" mass="39895">MDYFGEVGFVPRFHVNPADFMLDLANGYVQMEHSGDAEKSSLKQSLVSSYNRALAPKVKATVTAALSNAAAAPGDAVTLGSQRSGNQDQKNHSRINWFSQFTILFHRSLKERRHETFNSLRVFQVIVTALLAGSIWWHSSIHNVQDRLGLLFFIAIFWGVFTSFNAVFTFPQERAIFLKERASGMYTLSSYFMARMAGDLPMELVLPTVFAFILYWMAGLRPEIAAFLLTLVVLLGYVLVTQGLGLMVGAVIMDAKQASMVVTITMLSFLLTAGFYVQHVPSCLTWLKYTSLTFYCYRLLIGVQYKGNEMDRYLGQKSAEEGILSQVSIGESIIALITMFAGYRILAYIALRRLKV</sequence>
<feature type="transmembrane region" description="Helical" evidence="6">
    <location>
        <begin position="224"/>
        <end position="246"/>
    </location>
</feature>
<feature type="transmembrane region" description="Helical" evidence="6">
    <location>
        <begin position="200"/>
        <end position="218"/>
    </location>
</feature>
<accession>A0A5P1EAR9</accession>
<feature type="domain" description="ABC-2 type transporter transmembrane" evidence="7">
    <location>
        <begin position="100"/>
        <end position="305"/>
    </location>
</feature>
<feature type="transmembrane region" description="Helical" evidence="6">
    <location>
        <begin position="258"/>
        <end position="277"/>
    </location>
</feature>
<dbReference type="PANTHER" id="PTHR48041:SF56">
    <property type="entry name" value="ABC TRANSPORTER G FAMILY MEMBER 25"/>
    <property type="match status" value="1"/>
</dbReference>
<dbReference type="AlphaFoldDB" id="A0A5P1EAR9"/>
<dbReference type="GO" id="GO:0005886">
    <property type="term" value="C:plasma membrane"/>
    <property type="evidence" value="ECO:0007669"/>
    <property type="project" value="TreeGrafter"/>
</dbReference>